<dbReference type="CDD" id="cd02947">
    <property type="entry name" value="TRX_family"/>
    <property type="match status" value="1"/>
</dbReference>
<dbReference type="Proteomes" id="UP001193389">
    <property type="component" value="Chromosome"/>
</dbReference>
<evidence type="ECO:0000313" key="2">
    <source>
        <dbReference type="EMBL" id="BBE20803.1"/>
    </source>
</evidence>
<dbReference type="Pfam" id="PF13098">
    <property type="entry name" value="Thioredoxin_2"/>
    <property type="match status" value="1"/>
</dbReference>
<sequence>MILLIGALNTGNAQNTTQKEKQNPATEQQNNAAKYKVTFIELGSVRCIPCQKMQPVMKSIEKKYGKQVKVVFHDVWTTEGKPFAAQYGIESIPTQVFLDENGKEFSRHVGYFPEEELVKILKQQGVK</sequence>
<dbReference type="GO" id="GO:0005829">
    <property type="term" value="C:cytosol"/>
    <property type="evidence" value="ECO:0007669"/>
    <property type="project" value="TreeGrafter"/>
</dbReference>
<dbReference type="PROSITE" id="PS51352">
    <property type="entry name" value="THIOREDOXIN_2"/>
    <property type="match status" value="1"/>
</dbReference>
<dbReference type="PANTHER" id="PTHR45663:SF11">
    <property type="entry name" value="GEO12009P1"/>
    <property type="match status" value="1"/>
</dbReference>
<dbReference type="Gene3D" id="3.40.30.10">
    <property type="entry name" value="Glutaredoxin"/>
    <property type="match status" value="1"/>
</dbReference>
<dbReference type="InterPro" id="IPR013766">
    <property type="entry name" value="Thioredoxin_domain"/>
</dbReference>
<feature type="domain" description="Thioredoxin" evidence="1">
    <location>
        <begin position="17"/>
        <end position="126"/>
    </location>
</feature>
<organism evidence="2 3">
    <name type="scientific">Aquipluma nitroreducens</name>
    <dbReference type="NCBI Taxonomy" id="2010828"/>
    <lineage>
        <taxon>Bacteria</taxon>
        <taxon>Pseudomonadati</taxon>
        <taxon>Bacteroidota</taxon>
        <taxon>Bacteroidia</taxon>
        <taxon>Marinilabiliales</taxon>
        <taxon>Prolixibacteraceae</taxon>
        <taxon>Aquipluma</taxon>
    </lineage>
</organism>
<proteinExistence type="predicted"/>
<dbReference type="AlphaFoldDB" id="A0A5K7SH06"/>
<dbReference type="EMBL" id="AP018694">
    <property type="protein sequence ID" value="BBE20803.1"/>
    <property type="molecule type" value="Genomic_DNA"/>
</dbReference>
<dbReference type="KEGG" id="anf:AQPE_4997"/>
<reference evidence="2" key="1">
    <citation type="journal article" date="2020" name="Int. J. Syst. Evol. Microbiol.">
        <title>Aquipluma nitroreducens gen. nov. sp. nov., a novel facultatively anaerobic bacterium isolated from a freshwater lake.</title>
        <authorList>
            <person name="Watanabe M."/>
            <person name="Kojima H."/>
            <person name="Fukui M."/>
        </authorList>
    </citation>
    <scope>NUCLEOTIDE SEQUENCE</scope>
    <source>
        <strain evidence="2">MeG22</strain>
    </source>
</reference>
<dbReference type="InterPro" id="IPR036249">
    <property type="entry name" value="Thioredoxin-like_sf"/>
</dbReference>
<dbReference type="PANTHER" id="PTHR45663">
    <property type="entry name" value="GEO12009P1"/>
    <property type="match status" value="1"/>
</dbReference>
<evidence type="ECO:0000259" key="1">
    <source>
        <dbReference type="PROSITE" id="PS51352"/>
    </source>
</evidence>
<dbReference type="SUPFAM" id="SSF52833">
    <property type="entry name" value="Thioredoxin-like"/>
    <property type="match status" value="1"/>
</dbReference>
<keyword evidence="3" id="KW-1185">Reference proteome</keyword>
<protein>
    <submittedName>
        <fullName evidence="2">Thioredoxin</fullName>
    </submittedName>
</protein>
<accession>A0A5K7SH06</accession>
<gene>
    <name evidence="2" type="ORF">AQPE_4997</name>
</gene>
<name>A0A5K7SH06_9BACT</name>
<dbReference type="GO" id="GO:0015035">
    <property type="term" value="F:protein-disulfide reductase activity"/>
    <property type="evidence" value="ECO:0007669"/>
    <property type="project" value="TreeGrafter"/>
</dbReference>
<dbReference type="GO" id="GO:0045454">
    <property type="term" value="P:cell redox homeostasis"/>
    <property type="evidence" value="ECO:0007669"/>
    <property type="project" value="TreeGrafter"/>
</dbReference>
<evidence type="ECO:0000313" key="3">
    <source>
        <dbReference type="Proteomes" id="UP001193389"/>
    </source>
</evidence>
<dbReference type="InterPro" id="IPR012336">
    <property type="entry name" value="Thioredoxin-like_fold"/>
</dbReference>